<name>H2YS79_CIOSA</name>
<feature type="region of interest" description="Disordered" evidence="1">
    <location>
        <begin position="1"/>
        <end position="35"/>
    </location>
</feature>
<proteinExistence type="predicted"/>
<dbReference type="Ensembl" id="ENSCSAVT00000008297.1">
    <property type="protein sequence ID" value="ENSCSAVP00000008189.1"/>
    <property type="gene ID" value="ENSCSAVG00000004874.1"/>
</dbReference>
<feature type="region of interest" description="Disordered" evidence="1">
    <location>
        <begin position="150"/>
        <end position="171"/>
    </location>
</feature>
<dbReference type="AlphaFoldDB" id="H2YS79"/>
<keyword evidence="3" id="KW-1185">Reference proteome</keyword>
<protein>
    <recommendedName>
        <fullName evidence="4">BZIP domain-containing protein</fullName>
    </recommendedName>
</protein>
<evidence type="ECO:0000256" key="1">
    <source>
        <dbReference type="SAM" id="MobiDB-lite"/>
    </source>
</evidence>
<feature type="compositionally biased region" description="Basic and acidic residues" evidence="1">
    <location>
        <begin position="1"/>
        <end position="15"/>
    </location>
</feature>
<evidence type="ECO:0008006" key="4">
    <source>
        <dbReference type="Google" id="ProtNLM"/>
    </source>
</evidence>
<reference evidence="2" key="2">
    <citation type="submission" date="2025-08" db="UniProtKB">
        <authorList>
            <consortium name="Ensembl"/>
        </authorList>
    </citation>
    <scope>IDENTIFICATION</scope>
</reference>
<feature type="region of interest" description="Disordered" evidence="1">
    <location>
        <begin position="196"/>
        <end position="225"/>
    </location>
</feature>
<sequence>MHEGALKRKSSDRNSRKFKKSTNCENQGNPLNQEPTIATSALNSFQMPLCSDASEQAMKIYIKSEPVSNLYLTTQNTSSNIPQTSKVVISPGNILTQATPKNEGQKFMISTKPVNNGRFTSSLNISTNSVPSRPLILPLTNHASTVIGNNEGHSTPSKSSNKPLMGSIGGPKTPIIPAATPFPALGGYPLLEVNQSYDPNNHEWGTATKRKQRMIKNRESACQSR</sequence>
<feature type="compositionally biased region" description="Polar residues" evidence="1">
    <location>
        <begin position="150"/>
        <end position="162"/>
    </location>
</feature>
<accession>H2YS79</accession>
<dbReference type="Proteomes" id="UP000007875">
    <property type="component" value="Unassembled WGS sequence"/>
</dbReference>
<organism evidence="2 3">
    <name type="scientific">Ciona savignyi</name>
    <name type="common">Pacific transparent sea squirt</name>
    <dbReference type="NCBI Taxonomy" id="51511"/>
    <lineage>
        <taxon>Eukaryota</taxon>
        <taxon>Metazoa</taxon>
        <taxon>Chordata</taxon>
        <taxon>Tunicata</taxon>
        <taxon>Ascidiacea</taxon>
        <taxon>Phlebobranchia</taxon>
        <taxon>Cionidae</taxon>
        <taxon>Ciona</taxon>
    </lineage>
</organism>
<feature type="compositionally biased region" description="Polar residues" evidence="1">
    <location>
        <begin position="21"/>
        <end position="35"/>
    </location>
</feature>
<evidence type="ECO:0000313" key="3">
    <source>
        <dbReference type="Proteomes" id="UP000007875"/>
    </source>
</evidence>
<reference evidence="2" key="3">
    <citation type="submission" date="2025-09" db="UniProtKB">
        <authorList>
            <consortium name="Ensembl"/>
        </authorList>
    </citation>
    <scope>IDENTIFICATION</scope>
</reference>
<dbReference type="HOGENOM" id="CLU_1232301_0_0_1"/>
<dbReference type="GeneTree" id="ENSGT00940000168374"/>
<evidence type="ECO:0000313" key="2">
    <source>
        <dbReference type="Ensembl" id="ENSCSAVP00000008189.1"/>
    </source>
</evidence>
<reference evidence="3" key="1">
    <citation type="submission" date="2003-08" db="EMBL/GenBank/DDBJ databases">
        <authorList>
            <person name="Birren B."/>
            <person name="Nusbaum C."/>
            <person name="Abebe A."/>
            <person name="Abouelleil A."/>
            <person name="Adekoya E."/>
            <person name="Ait-zahra M."/>
            <person name="Allen N."/>
            <person name="Allen T."/>
            <person name="An P."/>
            <person name="Anderson M."/>
            <person name="Anderson S."/>
            <person name="Arachchi H."/>
            <person name="Armbruster J."/>
            <person name="Bachantsang P."/>
            <person name="Baldwin J."/>
            <person name="Barry A."/>
            <person name="Bayul T."/>
            <person name="Blitshsteyn B."/>
            <person name="Bloom T."/>
            <person name="Blye J."/>
            <person name="Boguslavskiy L."/>
            <person name="Borowsky M."/>
            <person name="Boukhgalter B."/>
            <person name="Brunache A."/>
            <person name="Butler J."/>
            <person name="Calixte N."/>
            <person name="Calvo S."/>
            <person name="Camarata J."/>
            <person name="Campo K."/>
            <person name="Chang J."/>
            <person name="Cheshatsang Y."/>
            <person name="Citroen M."/>
            <person name="Collymore A."/>
            <person name="Considine T."/>
            <person name="Cook A."/>
            <person name="Cooke P."/>
            <person name="Corum B."/>
            <person name="Cuomo C."/>
            <person name="David R."/>
            <person name="Dawoe T."/>
            <person name="Degray S."/>
            <person name="Dodge S."/>
            <person name="Dooley K."/>
            <person name="Dorje P."/>
            <person name="Dorjee K."/>
            <person name="Dorris L."/>
            <person name="Duffey N."/>
            <person name="Dupes A."/>
            <person name="Elkins T."/>
            <person name="Engels R."/>
            <person name="Erickson J."/>
            <person name="Farina A."/>
            <person name="Faro S."/>
            <person name="Ferreira P."/>
            <person name="Fischer H."/>
            <person name="Fitzgerald M."/>
            <person name="Foley K."/>
            <person name="Gage D."/>
            <person name="Galagan J."/>
            <person name="Gearin G."/>
            <person name="Gnerre S."/>
            <person name="Gnirke A."/>
            <person name="Goyette A."/>
            <person name="Graham J."/>
            <person name="Grandbois E."/>
            <person name="Gyaltsen K."/>
            <person name="Hafez N."/>
            <person name="Hagopian D."/>
            <person name="Hagos B."/>
            <person name="Hall J."/>
            <person name="Hatcher B."/>
            <person name="Heller A."/>
            <person name="Higgins H."/>
            <person name="Honan T."/>
            <person name="Horn A."/>
            <person name="Houde N."/>
            <person name="Hughes L."/>
            <person name="Hulme W."/>
            <person name="Husby E."/>
            <person name="Iliev I."/>
            <person name="Jaffe D."/>
            <person name="Jones C."/>
            <person name="Kamal M."/>
            <person name="Kamat A."/>
            <person name="Kamvysselis M."/>
            <person name="Karlsson E."/>
            <person name="Kells C."/>
            <person name="Kieu A."/>
            <person name="Kisner P."/>
            <person name="Kodira C."/>
            <person name="Kulbokas E."/>
            <person name="Labutti K."/>
            <person name="Lama D."/>
            <person name="Landers T."/>
            <person name="Leger J."/>
            <person name="Levine S."/>
            <person name="Lewis D."/>
            <person name="Lewis T."/>
            <person name="Lindblad-toh K."/>
            <person name="Liu X."/>
            <person name="Lokyitsang T."/>
            <person name="Lokyitsang Y."/>
            <person name="Lucien O."/>
            <person name="Lui A."/>
            <person name="Ma L.J."/>
            <person name="Mabbitt R."/>
            <person name="Macdonald J."/>
            <person name="Maclean C."/>
            <person name="Major J."/>
            <person name="Manning J."/>
            <person name="Marabella R."/>
            <person name="Maru K."/>
            <person name="Matthews C."/>
            <person name="Mauceli E."/>
            <person name="Mccarthy M."/>
            <person name="Mcdonough S."/>
            <person name="Mcghee T."/>
            <person name="Meldrim J."/>
            <person name="Meneus L."/>
            <person name="Mesirov J."/>
            <person name="Mihalev A."/>
            <person name="Mihova T."/>
            <person name="Mikkelsen T."/>
            <person name="Mlenga V."/>
            <person name="Moru K."/>
            <person name="Mozes J."/>
            <person name="Mulrain L."/>
            <person name="Munson G."/>
            <person name="Naylor J."/>
            <person name="Newes C."/>
            <person name="Nguyen C."/>
            <person name="Nguyen N."/>
            <person name="Nguyen T."/>
            <person name="Nicol R."/>
            <person name="Nielsen C."/>
            <person name="Nizzari M."/>
            <person name="Norbu C."/>
            <person name="Norbu N."/>
            <person name="O'donnell P."/>
            <person name="Okoawo O."/>
            <person name="O'leary S."/>
            <person name="Omotosho B."/>
            <person name="O'neill K."/>
            <person name="Osman S."/>
            <person name="Parker S."/>
            <person name="Perrin D."/>
            <person name="Phunkhang P."/>
            <person name="Piqani B."/>
            <person name="Purcell S."/>
            <person name="Rachupka T."/>
            <person name="Ramasamy U."/>
            <person name="Rameau R."/>
            <person name="Ray V."/>
            <person name="Raymond C."/>
            <person name="Retta R."/>
            <person name="Richardson S."/>
            <person name="Rise C."/>
            <person name="Rodriguez J."/>
            <person name="Rogers J."/>
            <person name="Rogov P."/>
            <person name="Rutman M."/>
            <person name="Schupbach R."/>
            <person name="Seaman C."/>
            <person name="Settipalli S."/>
            <person name="Sharpe T."/>
            <person name="Sheridan J."/>
            <person name="Sherpa N."/>
            <person name="Shi J."/>
            <person name="Smirnov S."/>
            <person name="Smith C."/>
            <person name="Sougnez C."/>
            <person name="Spencer B."/>
            <person name="Stalker J."/>
            <person name="Stange-thomann N."/>
            <person name="Stavropoulos S."/>
            <person name="Stetson K."/>
            <person name="Stone C."/>
            <person name="Stone S."/>
            <person name="Stubbs M."/>
            <person name="Talamas J."/>
            <person name="Tchuinga P."/>
            <person name="Tenzing P."/>
            <person name="Tesfaye S."/>
            <person name="Theodore J."/>
            <person name="Thoulutsang Y."/>
            <person name="Topham K."/>
            <person name="Towey S."/>
            <person name="Tsamla T."/>
            <person name="Tsomo N."/>
            <person name="Vallee D."/>
            <person name="Vassiliev H."/>
            <person name="Venkataraman V."/>
            <person name="Vinson J."/>
            <person name="Vo A."/>
            <person name="Wade C."/>
            <person name="Wang S."/>
            <person name="Wangchuk T."/>
            <person name="Wangdi T."/>
            <person name="Whittaker C."/>
            <person name="Wilkinson J."/>
            <person name="Wu Y."/>
            <person name="Wyman D."/>
            <person name="Yadav S."/>
            <person name="Yang S."/>
            <person name="Yang X."/>
            <person name="Yeager S."/>
            <person name="Yee E."/>
            <person name="Young G."/>
            <person name="Zainoun J."/>
            <person name="Zembeck L."/>
            <person name="Zimmer A."/>
            <person name="Zody M."/>
            <person name="Lander E."/>
        </authorList>
    </citation>
    <scope>NUCLEOTIDE SEQUENCE [LARGE SCALE GENOMIC DNA]</scope>
</reference>